<dbReference type="PROSITE" id="PS51205">
    <property type="entry name" value="VPS9"/>
    <property type="match status" value="1"/>
</dbReference>
<dbReference type="SUPFAM" id="SSF46934">
    <property type="entry name" value="UBA-like"/>
    <property type="match status" value="1"/>
</dbReference>
<dbReference type="Gene3D" id="1.10.8.10">
    <property type="entry name" value="DNA helicase RuvA subunit, C-terminal domain"/>
    <property type="match status" value="1"/>
</dbReference>
<evidence type="ECO:0000313" key="4">
    <source>
        <dbReference type="EMBL" id="OAT04416.1"/>
    </source>
</evidence>
<dbReference type="GO" id="GO:0005829">
    <property type="term" value="C:cytosol"/>
    <property type="evidence" value="ECO:0007669"/>
    <property type="project" value="TreeGrafter"/>
</dbReference>
<gene>
    <name evidence="4" type="ORF">BDBG_00966</name>
</gene>
<sequence length="865" mass="95981">MTASEPPRIGQYYIYIYTLTIRRHRGCSRNPEANRNRVEYSQSRIPISLREPQHGRCTLNSPLRLDPARLHVQLMSSPEPRECLPGGNAPRQPESQQPGSDVVRAQTDHSKADGSEPKTRPFSGSYEHTPPGFSASTMNEAEQKETNDNDTEIVGMAQSSATPDPPGAQDDRVDINIPVQEIERLAVSSREAERTRPSALKTDIDSTSPSPTQDEKPYLDPTPKTPQVPQSPLEISADYTEKDLPQVPGGGPCDEGVAKQAQTEVQKDEDSQSEIQSIMDQFTDDTKHLGQGELMSPRLELAEHFLPGQAHFPPRKSSLEPLAAPGGSVETCVSNSWKSRPGSIQSIGSHIISAPAVPPKSPTTNSQSPAGAELAPSSNSASRPPPLEPEPDQPFDFHRFLEQLRHRTADPVAKFLRSFLTEFGKKQWMVHEQVKIISDFLAFITNKMAQCEVWREVSDVEFDNAKEGMEKLVMNRLYSQTFSPAIPPPPTSSRSRSRGRKKDLDRYLGPGRRGQHQEDVERDEILAQKVRIYSWIREEHLDIPPVGPNGRRFLALAQQELLKIKGYRAPRDKVICVLNCCKVIFGLLRNAQSGDTSADSFVPLLIYVVLKANPEHLVSNIQYILRFRNQDKLAGEAGYYLSSLSGAIQFIETLDRTSLTISDEEFERNVEAAVSAIAERNEEAAGPPVMQPEKSTLSEPEVTPRNSTEGESYSRRKDTHQFGSSEENVAVAGLLRTIQKPLTTIGRIFSEESPQPVAQQPVPPPNLLNTQRTNEARRSTERQRGREDIAPQQNSKLDAQEAAARQASAEAAEARRIQRAEHNNVVETLSGMFPNLDKDLIDDVVRMKEGRVGLAVDACLALSAE</sequence>
<dbReference type="GO" id="GO:0030139">
    <property type="term" value="C:endocytic vesicle"/>
    <property type="evidence" value="ECO:0007669"/>
    <property type="project" value="TreeGrafter"/>
</dbReference>
<accession>A0A179U8U0</accession>
<organism evidence="4 5">
    <name type="scientific">Blastomyces gilchristii (strain SLH14081)</name>
    <name type="common">Blastomyces dermatitidis</name>
    <dbReference type="NCBI Taxonomy" id="559298"/>
    <lineage>
        <taxon>Eukaryota</taxon>
        <taxon>Fungi</taxon>
        <taxon>Dikarya</taxon>
        <taxon>Ascomycota</taxon>
        <taxon>Pezizomycotina</taxon>
        <taxon>Eurotiomycetes</taxon>
        <taxon>Eurotiomycetidae</taxon>
        <taxon>Onygenales</taxon>
        <taxon>Ajellomycetaceae</taxon>
        <taxon>Blastomyces</taxon>
    </lineage>
</organism>
<dbReference type="Gene3D" id="1.20.1050.80">
    <property type="entry name" value="VPS9 domain"/>
    <property type="match status" value="1"/>
</dbReference>
<proteinExistence type="predicted"/>
<feature type="region of interest" description="Disordered" evidence="1">
    <location>
        <begin position="78"/>
        <end position="256"/>
    </location>
</feature>
<dbReference type="Pfam" id="PF02845">
    <property type="entry name" value="CUE"/>
    <property type="match status" value="1"/>
</dbReference>
<dbReference type="PROSITE" id="PS51140">
    <property type="entry name" value="CUE"/>
    <property type="match status" value="1"/>
</dbReference>
<dbReference type="InterPro" id="IPR009060">
    <property type="entry name" value="UBA-like_sf"/>
</dbReference>
<dbReference type="PANTHER" id="PTHR23101">
    <property type="entry name" value="RAB GDP/GTP EXCHANGE FACTOR"/>
    <property type="match status" value="1"/>
</dbReference>
<feature type="compositionally biased region" description="Basic and acidic residues" evidence="1">
    <location>
        <begin position="774"/>
        <end position="789"/>
    </location>
</feature>
<dbReference type="GO" id="GO:0031267">
    <property type="term" value="F:small GTPase binding"/>
    <property type="evidence" value="ECO:0007669"/>
    <property type="project" value="TreeGrafter"/>
</dbReference>
<dbReference type="Gene3D" id="1.10.246.120">
    <property type="match status" value="1"/>
</dbReference>
<dbReference type="VEuPathDB" id="FungiDB:BDBG_00966"/>
<evidence type="ECO:0000259" key="3">
    <source>
        <dbReference type="PROSITE" id="PS51205"/>
    </source>
</evidence>
<dbReference type="EMBL" id="GG657449">
    <property type="protein sequence ID" value="OAT04416.1"/>
    <property type="molecule type" value="Genomic_DNA"/>
</dbReference>
<dbReference type="SMART" id="SM00167">
    <property type="entry name" value="VPS9"/>
    <property type="match status" value="1"/>
</dbReference>
<dbReference type="GO" id="GO:0005085">
    <property type="term" value="F:guanyl-nucleotide exchange factor activity"/>
    <property type="evidence" value="ECO:0007669"/>
    <property type="project" value="InterPro"/>
</dbReference>
<dbReference type="GO" id="GO:0043130">
    <property type="term" value="F:ubiquitin binding"/>
    <property type="evidence" value="ECO:0007669"/>
    <property type="project" value="InterPro"/>
</dbReference>
<dbReference type="Pfam" id="PF02204">
    <property type="entry name" value="VPS9"/>
    <property type="match status" value="1"/>
</dbReference>
<keyword evidence="5" id="KW-1185">Reference proteome</keyword>
<evidence type="ECO:0000313" key="5">
    <source>
        <dbReference type="Proteomes" id="UP000002038"/>
    </source>
</evidence>
<feature type="compositionally biased region" description="Polar residues" evidence="1">
    <location>
        <begin position="693"/>
        <end position="711"/>
    </location>
</feature>
<name>A0A179U8U0_BLAGS</name>
<dbReference type="InterPro" id="IPR041545">
    <property type="entry name" value="DUF5601"/>
</dbReference>
<feature type="domain" description="CUE" evidence="2">
    <location>
        <begin position="821"/>
        <end position="864"/>
    </location>
</feature>
<dbReference type="AlphaFoldDB" id="A0A179U8U0"/>
<dbReference type="Pfam" id="PF18151">
    <property type="entry name" value="DUF5601"/>
    <property type="match status" value="1"/>
</dbReference>
<dbReference type="InterPro" id="IPR037191">
    <property type="entry name" value="VPS9_dom_sf"/>
</dbReference>
<feature type="region of interest" description="Disordered" evidence="1">
    <location>
        <begin position="481"/>
        <end position="520"/>
    </location>
</feature>
<dbReference type="PANTHER" id="PTHR23101:SF25">
    <property type="entry name" value="GTPASE-ACTIVATING PROTEIN AND VPS9 DOMAIN-CONTAINING PROTEIN 1"/>
    <property type="match status" value="1"/>
</dbReference>
<evidence type="ECO:0000259" key="2">
    <source>
        <dbReference type="PROSITE" id="PS51140"/>
    </source>
</evidence>
<dbReference type="STRING" id="559298.A0A179U8U0"/>
<dbReference type="InterPro" id="IPR003892">
    <property type="entry name" value="CUE"/>
</dbReference>
<dbReference type="InterPro" id="IPR045046">
    <property type="entry name" value="Vps9-like"/>
</dbReference>
<dbReference type="KEGG" id="bgh:BDBG_00966"/>
<dbReference type="InterPro" id="IPR041804">
    <property type="entry name" value="Vps9_CUE"/>
</dbReference>
<feature type="region of interest" description="Disordered" evidence="1">
    <location>
        <begin position="753"/>
        <end position="814"/>
    </location>
</feature>
<feature type="compositionally biased region" description="Low complexity" evidence="1">
    <location>
        <begin position="800"/>
        <end position="811"/>
    </location>
</feature>
<dbReference type="InterPro" id="IPR003123">
    <property type="entry name" value="VPS9"/>
</dbReference>
<dbReference type="CDD" id="cd14369">
    <property type="entry name" value="CUE_VPS9_like"/>
    <property type="match status" value="1"/>
</dbReference>
<dbReference type="RefSeq" id="XP_002628058.2">
    <property type="nucleotide sequence ID" value="XM_002628012.2"/>
</dbReference>
<evidence type="ECO:0000256" key="1">
    <source>
        <dbReference type="SAM" id="MobiDB-lite"/>
    </source>
</evidence>
<dbReference type="SMART" id="SM00546">
    <property type="entry name" value="CUE"/>
    <property type="match status" value="1"/>
</dbReference>
<reference evidence="5" key="1">
    <citation type="journal article" date="2015" name="PLoS Genet.">
        <title>The dynamic genome and transcriptome of the human fungal pathogen Blastomyces and close relative Emmonsia.</title>
        <authorList>
            <person name="Munoz J.F."/>
            <person name="Gauthier G.M."/>
            <person name="Desjardins C.A."/>
            <person name="Gallo J.E."/>
            <person name="Holder J."/>
            <person name="Sullivan T.D."/>
            <person name="Marty A.J."/>
            <person name="Carmen J.C."/>
            <person name="Chen Z."/>
            <person name="Ding L."/>
            <person name="Gujja S."/>
            <person name="Magrini V."/>
            <person name="Misas E."/>
            <person name="Mitreva M."/>
            <person name="Priest M."/>
            <person name="Saif S."/>
            <person name="Whiston E.A."/>
            <person name="Young S."/>
            <person name="Zeng Q."/>
            <person name="Goldman W.E."/>
            <person name="Mardis E.R."/>
            <person name="Taylor J.W."/>
            <person name="McEwen J.G."/>
            <person name="Clay O.K."/>
            <person name="Klein B.S."/>
            <person name="Cuomo C.A."/>
        </authorList>
    </citation>
    <scope>NUCLEOTIDE SEQUENCE [LARGE SCALE GENOMIC DNA]</scope>
    <source>
        <strain evidence="5">SLH14081</strain>
    </source>
</reference>
<dbReference type="GeneID" id="8507071"/>
<feature type="region of interest" description="Disordered" evidence="1">
    <location>
        <begin position="680"/>
        <end position="725"/>
    </location>
</feature>
<feature type="domain" description="VPS9" evidence="3">
    <location>
        <begin position="520"/>
        <end position="660"/>
    </location>
</feature>
<dbReference type="GO" id="GO:0016192">
    <property type="term" value="P:vesicle-mediated transport"/>
    <property type="evidence" value="ECO:0007669"/>
    <property type="project" value="InterPro"/>
</dbReference>
<feature type="compositionally biased region" description="Basic and acidic residues" evidence="1">
    <location>
        <begin position="106"/>
        <end position="119"/>
    </location>
</feature>
<feature type="region of interest" description="Disordered" evidence="1">
    <location>
        <begin position="353"/>
        <end position="394"/>
    </location>
</feature>
<protein>
    <submittedName>
        <fullName evidence="4">Guanine nucleotide exchange factor Vps9</fullName>
    </submittedName>
</protein>
<dbReference type="Proteomes" id="UP000002038">
    <property type="component" value="Unassembled WGS sequence"/>
</dbReference>
<dbReference type="SUPFAM" id="SSF109993">
    <property type="entry name" value="VPS9 domain"/>
    <property type="match status" value="1"/>
</dbReference>
<dbReference type="OrthoDB" id="300289at2759"/>